<reference evidence="1 2" key="1">
    <citation type="submission" date="2017-01" db="EMBL/GenBank/DDBJ databases">
        <authorList>
            <person name="Mah S.A."/>
            <person name="Swanson W.J."/>
            <person name="Moy G.W."/>
            <person name="Vacquier V.D."/>
        </authorList>
    </citation>
    <scope>NUCLEOTIDE SEQUENCE [LARGE SCALE GENOMIC DNA]</scope>
    <source>
        <strain evidence="1 2">DSM 11589</strain>
    </source>
</reference>
<evidence type="ECO:0000313" key="1">
    <source>
        <dbReference type="EMBL" id="SIT11738.1"/>
    </source>
</evidence>
<name>A0A1N7PMD1_9PROT</name>
<sequence>MNSFAPSYLPLAIGPDGQRPASDALLASDGIGAPFMPADPLAPAAFTITRPAQQTVPLVVCSPHSGYYYPPAFVAQSKLDAHTLRRSEDAHVQHLFADAPQVGAPLLCANFPRAYLDANREPYELDPAMLDGPLPAHANTRSPRVQAGLGTIARMVANGADIYRDRLSVTEAEQRIARCYRPYHAALGQLVEETCQSFGYCLVIDCHSMPSGLPVNGDTSRRRPLNDIVLGDCHGSSCARPLTALAHQILLENDLRVTRNTPYAGGFTTRHYGRPAQRVHALQIEISRHLYMNEATYQPLPAFDALRQIMHSLLTRLAALPADAMLVAP</sequence>
<organism evidence="1 2">
    <name type="scientific">Insolitispirillum peregrinum</name>
    <dbReference type="NCBI Taxonomy" id="80876"/>
    <lineage>
        <taxon>Bacteria</taxon>
        <taxon>Pseudomonadati</taxon>
        <taxon>Pseudomonadota</taxon>
        <taxon>Alphaproteobacteria</taxon>
        <taxon>Rhodospirillales</taxon>
        <taxon>Novispirillaceae</taxon>
        <taxon>Insolitispirillum</taxon>
    </lineage>
</organism>
<dbReference type="EMBL" id="FTOA01000007">
    <property type="protein sequence ID" value="SIT11738.1"/>
    <property type="molecule type" value="Genomic_DNA"/>
</dbReference>
<accession>A0A1N7PMD1</accession>
<dbReference type="RefSeq" id="WP_245821519.1">
    <property type="nucleotide sequence ID" value="NZ_FTOA01000007.1"/>
</dbReference>
<gene>
    <name evidence="1" type="ORF">SAMN05421779_10788</name>
</gene>
<dbReference type="AlphaFoldDB" id="A0A1N7PMD1"/>
<dbReference type="Pfam" id="PF05013">
    <property type="entry name" value="FGase"/>
    <property type="match status" value="1"/>
</dbReference>
<evidence type="ECO:0000313" key="2">
    <source>
        <dbReference type="Proteomes" id="UP000185678"/>
    </source>
</evidence>
<dbReference type="STRING" id="80876.SAMN05421779_10788"/>
<dbReference type="Gene3D" id="3.40.630.40">
    <property type="entry name" value="Zn-dependent exopeptidases"/>
    <property type="match status" value="1"/>
</dbReference>
<dbReference type="SUPFAM" id="SSF53187">
    <property type="entry name" value="Zn-dependent exopeptidases"/>
    <property type="match status" value="1"/>
</dbReference>
<dbReference type="InterPro" id="IPR007709">
    <property type="entry name" value="N-FG_amidohydro"/>
</dbReference>
<dbReference type="Proteomes" id="UP000185678">
    <property type="component" value="Unassembled WGS sequence"/>
</dbReference>
<keyword evidence="2" id="KW-1185">Reference proteome</keyword>
<protein>
    <submittedName>
        <fullName evidence="1">N-formylglutamate amidohydrolase</fullName>
    </submittedName>
</protein>
<dbReference type="GO" id="GO:0016787">
    <property type="term" value="F:hydrolase activity"/>
    <property type="evidence" value="ECO:0007669"/>
    <property type="project" value="UniProtKB-KW"/>
</dbReference>
<keyword evidence="1" id="KW-0378">Hydrolase</keyword>
<proteinExistence type="predicted"/>